<organism evidence="1">
    <name type="scientific">Picea sitchensis</name>
    <name type="common">Sitka spruce</name>
    <name type="synonym">Pinus sitchensis</name>
    <dbReference type="NCBI Taxonomy" id="3332"/>
    <lineage>
        <taxon>Eukaryota</taxon>
        <taxon>Viridiplantae</taxon>
        <taxon>Streptophyta</taxon>
        <taxon>Embryophyta</taxon>
        <taxon>Tracheophyta</taxon>
        <taxon>Spermatophyta</taxon>
        <taxon>Pinopsida</taxon>
        <taxon>Pinidae</taxon>
        <taxon>Conifers I</taxon>
        <taxon>Pinales</taxon>
        <taxon>Pinaceae</taxon>
        <taxon>Picea</taxon>
    </lineage>
</organism>
<dbReference type="EMBL" id="EF083531">
    <property type="protein sequence ID" value="ABK22875.1"/>
    <property type="molecule type" value="mRNA"/>
</dbReference>
<sequence>MSLLICGGKGVGVGAEVGQESHPGQGQAPQDITGKGGILLICTRKSQNLLIALDAQGLCQRS</sequence>
<proteinExistence type="evidence at transcript level"/>
<protein>
    <submittedName>
        <fullName evidence="1">Uncharacterized protein</fullName>
    </submittedName>
</protein>
<accession>A9NQG4</accession>
<evidence type="ECO:0000313" key="1">
    <source>
        <dbReference type="EMBL" id="ABK22875.1"/>
    </source>
</evidence>
<dbReference type="AlphaFoldDB" id="A9NQG4"/>
<name>A9NQG4_PICSI</name>
<reference evidence="1" key="1">
    <citation type="journal article" date="2008" name="BMC Genomics">
        <title>A conifer genomics resource of 200,000 spruce (Picea spp.) ESTs and 6,464 high-quality, sequence-finished full-length cDNAs for Sitka spruce (Picea sitchensis).</title>
        <authorList>
            <person name="Ralph S.G."/>
            <person name="Chun H.J."/>
            <person name="Kolosova N."/>
            <person name="Cooper D."/>
            <person name="Oddy C."/>
            <person name="Ritland C.E."/>
            <person name="Kirkpatrick R."/>
            <person name="Moore R."/>
            <person name="Barber S."/>
            <person name="Holt R.A."/>
            <person name="Jones S.J."/>
            <person name="Marra M.A."/>
            <person name="Douglas C.J."/>
            <person name="Ritland K."/>
            <person name="Bohlmann J."/>
        </authorList>
    </citation>
    <scope>NUCLEOTIDE SEQUENCE</scope>
    <source>
        <tissue evidence="1">Green portion of the leader tissue</tissue>
    </source>
</reference>